<protein>
    <recommendedName>
        <fullName evidence="12">Vps53 N-terminal domain-containing protein</fullName>
    </recommendedName>
</protein>
<feature type="domain" description="Vps53 C-terminal" evidence="9">
    <location>
        <begin position="672"/>
        <end position="756"/>
    </location>
</feature>
<keyword evidence="6" id="KW-0472">Membrane</keyword>
<evidence type="ECO:0000256" key="4">
    <source>
        <dbReference type="ARBA" id="ARBA00022753"/>
    </source>
</evidence>
<dbReference type="Proteomes" id="UP001648503">
    <property type="component" value="Unassembled WGS sequence"/>
</dbReference>
<dbReference type="InterPro" id="IPR031745">
    <property type="entry name" value="Vps53_C"/>
</dbReference>
<keyword evidence="4" id="KW-0967">Endosome</keyword>
<feature type="domain" description="Vps53 N-terminal" evidence="8">
    <location>
        <begin position="82"/>
        <end position="455"/>
    </location>
</feature>
<dbReference type="InterPro" id="IPR039766">
    <property type="entry name" value="Vps53"/>
</dbReference>
<evidence type="ECO:0000256" key="3">
    <source>
        <dbReference type="ARBA" id="ARBA00008628"/>
    </source>
</evidence>
<gene>
    <name evidence="10" type="ORF">BASA50_010500</name>
</gene>
<evidence type="ECO:0000256" key="2">
    <source>
        <dbReference type="ARBA" id="ARBA00004481"/>
    </source>
</evidence>
<evidence type="ECO:0000256" key="7">
    <source>
        <dbReference type="SAM" id="Coils"/>
    </source>
</evidence>
<evidence type="ECO:0000256" key="5">
    <source>
        <dbReference type="ARBA" id="ARBA00023034"/>
    </source>
</evidence>
<proteinExistence type="inferred from homology"/>
<comment type="caution">
    <text evidence="10">The sequence shown here is derived from an EMBL/GenBank/DDBJ whole genome shotgun (WGS) entry which is preliminary data.</text>
</comment>
<sequence>MNERAAIPKLVIGTGFPAAPDPDSITSAVVGTAQSSSKHPPFGLSSAFVFEDCNHDVLTFSTDIDRQIGSILERSNALDSGEFNCIEYINRVFPTEQSLASADKVLEKLRHQIKFLDNEIKSLTRYQTDASQQTKQELEEVKLAIIDLVARIKTIKSKAAESECMVLEITHDIKSLDQAKRNLTHTITIFKRLQMFVNALDQLKGVANRKQYRETAHLLQVTLMLMDKFKGYKNVKQVASLCDSVAQFQLDIKRTIFNEFDSSLSGGTFKMQTQVLNDACLVVDVLGSDIKTQLIDWYCETQLKDYRGIFRTNSEVAGLVDISRRYAWLKRALKTHDEQHSALFLAEWRVAECFTIKFCRDTCKYLSEVLAKSEKDNTIDTVVMLQAINTTLEFEGKVDRRFTQRDYSDLVKSEHEFAPTTSKFYKIIASCFEPFLWHYIDLEDKALAEKFEVFKTQTLHTDEEAVLTSSTDLFLVYRQTLLNGARLSTRKPFLDLSQMFGKWLNNYNSLLLSKLHRDDKRVPTDDDLRNTCYIMNTADYCASTTAQLEEKLIEKIDEDMKGLLSLSAERESFMSCSASAVQSLVRLVENSTEAAFQAMIKRSWSTVTSVGDQSEHITMIAVTLSSAIKVIRRTIISTKYFRSFCDKFAESFTSKYLAAIYKCRPLSEVGAEQMLLDTYSLKIILTEMSTLDSDPPIQPPPAYIKILGRGITKIEQLLKVVLRPQDPTDVLVDTYNLLYQDYSASNFQRILELKGLRRSEMQPILDVFQIKIPAGTQPALPPPPPPLPDLAKGAMGNFKPDFRKFMNNINLKRS</sequence>
<evidence type="ECO:0000259" key="9">
    <source>
        <dbReference type="Pfam" id="PF16854"/>
    </source>
</evidence>
<keyword evidence="5" id="KW-0333">Golgi apparatus</keyword>
<dbReference type="PANTHER" id="PTHR12820">
    <property type="entry name" value="VACUOLAR SORTING PROTEIN 53"/>
    <property type="match status" value="1"/>
</dbReference>
<dbReference type="InterPro" id="IPR038260">
    <property type="entry name" value="Vps53_C_sf"/>
</dbReference>
<dbReference type="EMBL" id="JAFCIX010000493">
    <property type="protein sequence ID" value="KAH6588794.1"/>
    <property type="molecule type" value="Genomic_DNA"/>
</dbReference>
<comment type="similarity">
    <text evidence="3">Belongs to the VPS53 family.</text>
</comment>
<evidence type="ECO:0000313" key="10">
    <source>
        <dbReference type="EMBL" id="KAH6588794.1"/>
    </source>
</evidence>
<keyword evidence="7" id="KW-0175">Coiled coil</keyword>
<evidence type="ECO:0000313" key="11">
    <source>
        <dbReference type="Proteomes" id="UP001648503"/>
    </source>
</evidence>
<dbReference type="Pfam" id="PF04100">
    <property type="entry name" value="Vps53_N"/>
    <property type="match status" value="1"/>
</dbReference>
<evidence type="ECO:0008006" key="12">
    <source>
        <dbReference type="Google" id="ProtNLM"/>
    </source>
</evidence>
<dbReference type="Pfam" id="PF16854">
    <property type="entry name" value="VPS53_C"/>
    <property type="match status" value="1"/>
</dbReference>
<dbReference type="PANTHER" id="PTHR12820:SF0">
    <property type="entry name" value="VACUOLAR PROTEIN SORTING-ASSOCIATED PROTEIN 53 HOMOLOG"/>
    <property type="match status" value="1"/>
</dbReference>
<feature type="coiled-coil region" evidence="7">
    <location>
        <begin position="99"/>
        <end position="126"/>
    </location>
</feature>
<reference evidence="10 11" key="1">
    <citation type="submission" date="2021-02" db="EMBL/GenBank/DDBJ databases">
        <title>Variation within the Batrachochytrium salamandrivorans European outbreak.</title>
        <authorList>
            <person name="Kelly M."/>
            <person name="Pasmans F."/>
            <person name="Shea T.P."/>
            <person name="Munoz J.F."/>
            <person name="Carranza S."/>
            <person name="Cuomo C.A."/>
            <person name="Martel A."/>
        </authorList>
    </citation>
    <scope>NUCLEOTIDE SEQUENCE [LARGE SCALE GENOMIC DNA]</scope>
    <source>
        <strain evidence="10 11">AMFP18/2</strain>
    </source>
</reference>
<comment type="subcellular location">
    <subcellularLocation>
        <location evidence="2">Endosome membrane</location>
        <topology evidence="2">Peripheral membrane protein</topology>
    </subcellularLocation>
    <subcellularLocation>
        <location evidence="1">Golgi apparatus</location>
        <location evidence="1">trans-Golgi network membrane</location>
        <topology evidence="1">Peripheral membrane protein</topology>
    </subcellularLocation>
</comment>
<name>A0ABQ8EYE0_9FUNG</name>
<keyword evidence="11" id="KW-1185">Reference proteome</keyword>
<evidence type="ECO:0000256" key="1">
    <source>
        <dbReference type="ARBA" id="ARBA00004150"/>
    </source>
</evidence>
<dbReference type="InterPro" id="IPR007234">
    <property type="entry name" value="Vps53_N"/>
</dbReference>
<evidence type="ECO:0000259" key="8">
    <source>
        <dbReference type="Pfam" id="PF04100"/>
    </source>
</evidence>
<accession>A0ABQ8EYE0</accession>
<evidence type="ECO:0000256" key="6">
    <source>
        <dbReference type="ARBA" id="ARBA00023136"/>
    </source>
</evidence>
<dbReference type="Gene3D" id="1.10.357.110">
    <property type="entry name" value="Vacuolar protein sorting-associated protein 53, C-terminus"/>
    <property type="match status" value="1"/>
</dbReference>
<organism evidence="10 11">
    <name type="scientific">Batrachochytrium salamandrivorans</name>
    <dbReference type="NCBI Taxonomy" id="1357716"/>
    <lineage>
        <taxon>Eukaryota</taxon>
        <taxon>Fungi</taxon>
        <taxon>Fungi incertae sedis</taxon>
        <taxon>Chytridiomycota</taxon>
        <taxon>Chytridiomycota incertae sedis</taxon>
        <taxon>Chytridiomycetes</taxon>
        <taxon>Rhizophydiales</taxon>
        <taxon>Rhizophydiales incertae sedis</taxon>
        <taxon>Batrachochytrium</taxon>
    </lineage>
</organism>